<sequence>MKQYLASFALLALCTQSFAHSPYVAPNSYWVQGEQTAILSAFAEEPFDAEFAISGFDFSVLTPKGQPQKLSLTDAKALSVATVETTVDGTYQVLGQRKSELKYAQVGKRWLRVMDIKSTDLPALEQRSFVLPSEITAKNKQQNVERIEEVTSFFSKNKTSPVHVSTDPTHLVLNYATHPNQLSTKTPLTLNMSLNSKPVQGLAVQVDKQFTQVGQQPAPIKLQSDAKGDVKVIFPAAGQYLITVTTPEQQDQQKLAPRSYRSIVTVSVND</sequence>
<gene>
    <name evidence="2" type="ORF">F945_03536</name>
</gene>
<dbReference type="STRING" id="632955.GCA_000829675_02658"/>
<evidence type="ECO:0000313" key="3">
    <source>
        <dbReference type="Proteomes" id="UP000014568"/>
    </source>
</evidence>
<dbReference type="PATRIC" id="fig|421052.3.peg.3468"/>
<organism evidence="2 3">
    <name type="scientific">Acinetobacter rudis CIP 110305</name>
    <dbReference type="NCBI Taxonomy" id="421052"/>
    <lineage>
        <taxon>Bacteria</taxon>
        <taxon>Pseudomonadati</taxon>
        <taxon>Pseudomonadota</taxon>
        <taxon>Gammaproteobacteria</taxon>
        <taxon>Moraxellales</taxon>
        <taxon>Moraxellaceae</taxon>
        <taxon>Acinetobacter</taxon>
    </lineage>
</organism>
<evidence type="ECO:0000313" key="2">
    <source>
        <dbReference type="EMBL" id="EPF69972.1"/>
    </source>
</evidence>
<proteinExistence type="predicted"/>
<feature type="signal peptide" evidence="1">
    <location>
        <begin position="1"/>
        <end position="19"/>
    </location>
</feature>
<dbReference type="Pfam" id="PF10670">
    <property type="entry name" value="DUF4198"/>
    <property type="match status" value="1"/>
</dbReference>
<dbReference type="RefSeq" id="WP_016657894.1">
    <property type="nucleotide sequence ID" value="NZ_KE340355.1"/>
</dbReference>
<dbReference type="EMBL" id="ATGI01000039">
    <property type="protein sequence ID" value="EPF69972.1"/>
    <property type="molecule type" value="Genomic_DNA"/>
</dbReference>
<feature type="chain" id="PRO_5004511887" description="DUF4198 domain-containing protein" evidence="1">
    <location>
        <begin position="20"/>
        <end position="270"/>
    </location>
</feature>
<name>S3MQS5_9GAMM</name>
<accession>S3MQS5</accession>
<keyword evidence="3" id="KW-1185">Reference proteome</keyword>
<comment type="caution">
    <text evidence="2">The sequence shown here is derived from an EMBL/GenBank/DDBJ whole genome shotgun (WGS) entry which is preliminary data.</text>
</comment>
<dbReference type="Proteomes" id="UP000014568">
    <property type="component" value="Unassembled WGS sequence"/>
</dbReference>
<evidence type="ECO:0000256" key="1">
    <source>
        <dbReference type="SAM" id="SignalP"/>
    </source>
</evidence>
<keyword evidence="1" id="KW-0732">Signal</keyword>
<dbReference type="eggNOG" id="COG5266">
    <property type="taxonomic scope" value="Bacteria"/>
</dbReference>
<dbReference type="InterPro" id="IPR019613">
    <property type="entry name" value="DUF4198"/>
</dbReference>
<evidence type="ECO:0008006" key="4">
    <source>
        <dbReference type="Google" id="ProtNLM"/>
    </source>
</evidence>
<protein>
    <recommendedName>
        <fullName evidence="4">DUF4198 domain-containing protein</fullName>
    </recommendedName>
</protein>
<dbReference type="AlphaFoldDB" id="S3MQS5"/>
<reference evidence="2 3" key="1">
    <citation type="submission" date="2013-06" db="EMBL/GenBank/DDBJ databases">
        <title>The Genome Sequence of Acinetobacter rudis CIP 110305.</title>
        <authorList>
            <consortium name="The Broad Institute Genome Sequencing Platform"/>
            <consortium name="The Broad Institute Genome Sequencing Center for Infectious Disease"/>
            <person name="Cerqueira G."/>
            <person name="Feldgarden M."/>
            <person name="Courvalin P."/>
            <person name="Perichon B."/>
            <person name="Grillot-Courvalin C."/>
            <person name="Clermont D."/>
            <person name="Rocha E."/>
            <person name="Yoon E.-J."/>
            <person name="Nemec A."/>
            <person name="Young S.K."/>
            <person name="Zeng Q."/>
            <person name="Gargeya S."/>
            <person name="Fitzgerald M."/>
            <person name="Abouelleil A."/>
            <person name="Alvarado L."/>
            <person name="Berlin A.M."/>
            <person name="Chapman S.B."/>
            <person name="Dewar J."/>
            <person name="Goldberg J."/>
            <person name="Griggs A."/>
            <person name="Gujja S."/>
            <person name="Hansen M."/>
            <person name="Howarth C."/>
            <person name="Imamovic A."/>
            <person name="Larimer J."/>
            <person name="McCowan C."/>
            <person name="Murphy C."/>
            <person name="Pearson M."/>
            <person name="Priest M."/>
            <person name="Roberts A."/>
            <person name="Saif S."/>
            <person name="Shea T."/>
            <person name="Sykes S."/>
            <person name="Wortman J."/>
            <person name="Nusbaum C."/>
            <person name="Birren B."/>
        </authorList>
    </citation>
    <scope>NUCLEOTIDE SEQUENCE [LARGE SCALE GENOMIC DNA]</scope>
    <source>
        <strain evidence="2 3">CIP 110305</strain>
    </source>
</reference>
<dbReference type="HOGENOM" id="CLU_089869_0_0_6"/>